<protein>
    <submittedName>
        <fullName evidence="3">Transposase</fullName>
    </submittedName>
</protein>
<dbReference type="EMBL" id="FNNH01000017">
    <property type="protein sequence ID" value="SDW57587.1"/>
    <property type="molecule type" value="Genomic_DNA"/>
</dbReference>
<feature type="domain" description="Tc1-like transposase DDE" evidence="2">
    <location>
        <begin position="131"/>
        <end position="241"/>
    </location>
</feature>
<evidence type="ECO:0000313" key="3">
    <source>
        <dbReference type="EMBL" id="SDW57587.1"/>
    </source>
</evidence>
<dbReference type="Gene3D" id="3.30.420.10">
    <property type="entry name" value="Ribonuclease H-like superfamily/Ribonuclease H"/>
    <property type="match status" value="1"/>
</dbReference>
<organism evidence="3 4">
    <name type="scientific">Nitrosomonas communis</name>
    <dbReference type="NCBI Taxonomy" id="44574"/>
    <lineage>
        <taxon>Bacteria</taxon>
        <taxon>Pseudomonadati</taxon>
        <taxon>Pseudomonadota</taxon>
        <taxon>Betaproteobacteria</taxon>
        <taxon>Nitrosomonadales</taxon>
        <taxon>Nitrosomonadaceae</taxon>
        <taxon>Nitrosomonas</taxon>
    </lineage>
</organism>
<evidence type="ECO:0000259" key="2">
    <source>
        <dbReference type="Pfam" id="PF13358"/>
    </source>
</evidence>
<dbReference type="InterPro" id="IPR002622">
    <property type="entry name" value="Transposase_14"/>
</dbReference>
<sequence>MTYPISFRRKVLSVREKENLSIAQVAQRFCVGVGVASVMRWIKTPDPRTTRNKPATKIDMEMLAQDVKNYPDAYQYERAKRLGVSTQGINHVLKRLGVTYKKSLRHPKASEEERRIFQKKIEGYERTDRVIVYLDESGFAHDMPCTHGYAPVGERCHGVKDWHATGRTNVIGALIKGALLTMGLFTTNINADIFYAWVTQNLLPKLLSACVIVMDNATFHKRQDIKITIANAGHTLEYLPRFIHKSKNSITFILFILYQ</sequence>
<dbReference type="PANTHER" id="PTHR46564:SF1">
    <property type="entry name" value="TRANSPOSASE"/>
    <property type="match status" value="1"/>
</dbReference>
<dbReference type="Pfam" id="PF13358">
    <property type="entry name" value="DDE_3"/>
    <property type="match status" value="1"/>
</dbReference>
<dbReference type="RefSeq" id="WP_211752298.1">
    <property type="nucleotide sequence ID" value="NZ_FNNH01000017.1"/>
</dbReference>
<dbReference type="GO" id="GO:0003676">
    <property type="term" value="F:nucleic acid binding"/>
    <property type="evidence" value="ECO:0007669"/>
    <property type="project" value="InterPro"/>
</dbReference>
<proteinExistence type="predicted"/>
<reference evidence="3 4" key="1">
    <citation type="submission" date="2016-10" db="EMBL/GenBank/DDBJ databases">
        <authorList>
            <person name="de Groot N.N."/>
        </authorList>
    </citation>
    <scope>NUCLEOTIDE SEQUENCE [LARGE SCALE GENOMIC DNA]</scope>
    <source>
        <strain evidence="3 4">Nm110</strain>
    </source>
</reference>
<dbReference type="InterPro" id="IPR038717">
    <property type="entry name" value="Tc1-like_DDE_dom"/>
</dbReference>
<dbReference type="Pfam" id="PF01710">
    <property type="entry name" value="HTH_Tnp_IS630"/>
    <property type="match status" value="1"/>
</dbReference>
<dbReference type="InterPro" id="IPR036397">
    <property type="entry name" value="RNaseH_sf"/>
</dbReference>
<evidence type="ECO:0000313" key="4">
    <source>
        <dbReference type="Proteomes" id="UP000183454"/>
    </source>
</evidence>
<dbReference type="Proteomes" id="UP000183454">
    <property type="component" value="Unassembled WGS sequence"/>
</dbReference>
<dbReference type="AlphaFoldDB" id="A0A1H2UNB4"/>
<name>A0A1H2UNB4_9PROT</name>
<dbReference type="PANTHER" id="PTHR46564">
    <property type="entry name" value="TRANSPOSASE"/>
    <property type="match status" value="1"/>
</dbReference>
<gene>
    <name evidence="3" type="ORF">SAMN05421882_10173</name>
</gene>
<feature type="domain" description="Transposase Synechocystis PCC 6803" evidence="1">
    <location>
        <begin position="1"/>
        <end position="108"/>
    </location>
</feature>
<evidence type="ECO:0000259" key="1">
    <source>
        <dbReference type="Pfam" id="PF01710"/>
    </source>
</evidence>
<accession>A0A1H2UNB4</accession>